<dbReference type="Pfam" id="PF01997">
    <property type="entry name" value="Translin"/>
    <property type="match status" value="1"/>
</dbReference>
<accession>A0A0M0BQ24</accession>
<comment type="caution">
    <text evidence="2">The sequence shown here is derived from an EMBL/GenBank/DDBJ whole genome shotgun (WGS) entry which is preliminary data.</text>
</comment>
<dbReference type="Gene3D" id="1.20.58.2140">
    <property type="match status" value="1"/>
</dbReference>
<dbReference type="GO" id="GO:0043565">
    <property type="term" value="F:sequence-specific DNA binding"/>
    <property type="evidence" value="ECO:0007669"/>
    <property type="project" value="InterPro"/>
</dbReference>
<gene>
    <name evidence="2" type="ORF">AC477_04870</name>
</gene>
<dbReference type="PANTHER" id="PTHR10741">
    <property type="entry name" value="TRANSLIN AND TRANSLIN ASSOCIATED PROTEIN X"/>
    <property type="match status" value="1"/>
</dbReference>
<dbReference type="GO" id="GO:0046872">
    <property type="term" value="F:metal ion binding"/>
    <property type="evidence" value="ECO:0007669"/>
    <property type="project" value="UniProtKB-KW"/>
</dbReference>
<dbReference type="InterPro" id="IPR002848">
    <property type="entry name" value="Translin_fam"/>
</dbReference>
<dbReference type="EMBL" id="LFWU01000122">
    <property type="protein sequence ID" value="KON30534.1"/>
    <property type="molecule type" value="Genomic_DNA"/>
</dbReference>
<evidence type="ECO:0000313" key="2">
    <source>
        <dbReference type="EMBL" id="KON30534.1"/>
    </source>
</evidence>
<name>A0A0M0BQ24_9ARCH</name>
<evidence type="ECO:0000256" key="1">
    <source>
        <dbReference type="PIRSR" id="PIRSR602848-1"/>
    </source>
</evidence>
<evidence type="ECO:0008006" key="4">
    <source>
        <dbReference type="Google" id="ProtNLM"/>
    </source>
</evidence>
<keyword evidence="1" id="KW-0460">Magnesium</keyword>
<protein>
    <recommendedName>
        <fullName evidence="4">Haloacid dehalogenase</fullName>
    </recommendedName>
</protein>
<dbReference type="InterPro" id="IPR036081">
    <property type="entry name" value="Translin_sf"/>
</dbReference>
<keyword evidence="1" id="KW-0479">Metal-binding</keyword>
<dbReference type="SUPFAM" id="SSF74784">
    <property type="entry name" value="Translin"/>
    <property type="match status" value="1"/>
</dbReference>
<evidence type="ECO:0000313" key="3">
    <source>
        <dbReference type="Proteomes" id="UP000037237"/>
    </source>
</evidence>
<organism evidence="2 3">
    <name type="scientific">miscellaneous Crenarchaeota group-1 archaeon SG8-32-1</name>
    <dbReference type="NCBI Taxonomy" id="1685124"/>
    <lineage>
        <taxon>Archaea</taxon>
        <taxon>Candidatus Bathyarchaeota</taxon>
        <taxon>MCG-1</taxon>
    </lineage>
</organism>
<dbReference type="AlphaFoldDB" id="A0A0M0BQ24"/>
<reference evidence="2 3" key="1">
    <citation type="submission" date="2015-06" db="EMBL/GenBank/DDBJ databases">
        <title>New insights into the roles of widespread benthic archaea in carbon and nitrogen cycling.</title>
        <authorList>
            <person name="Lazar C.S."/>
            <person name="Baker B.J."/>
            <person name="Seitz K.W."/>
            <person name="Hyde A.S."/>
            <person name="Dick G.J."/>
            <person name="Hinrichs K.-U."/>
            <person name="Teske A.P."/>
        </authorList>
    </citation>
    <scope>NUCLEOTIDE SEQUENCE [LARGE SCALE GENOMIC DNA]</scope>
    <source>
        <strain evidence="2">SG8-32-1</strain>
    </source>
</reference>
<sequence length="223" mass="25823">MFLAVKLMSLKEVLEKIQLDLNGKEIVREEVHRNMRKATRLSKQAIQVTHQERFEDAKTMLSEAKTLLSKLQKTSEDHPYIMYTGSVGAAFEEHAEAQILLTLIQEDRFVDPKEINVPVIPYILSLGDVIGELRRRALDLIRKGKVEASEKCLEKMEYIYSELTALDDAYVIVNGLRRKCDVARRLIEITRGDITNEVRRNTLERSIIELEKKIEKKNKQNTK</sequence>
<proteinExistence type="predicted"/>
<dbReference type="CDD" id="cd14820">
    <property type="entry name" value="TRAX"/>
    <property type="match status" value="1"/>
</dbReference>
<dbReference type="Proteomes" id="UP000037237">
    <property type="component" value="Unassembled WGS sequence"/>
</dbReference>
<feature type="binding site" evidence="1">
    <location>
        <position position="132"/>
    </location>
    <ligand>
        <name>Mg(2+)</name>
        <dbReference type="ChEBI" id="CHEBI:18420"/>
    </ligand>
</feature>